<accession>A0A812UTI0</accession>
<name>A0A812UTI0_9DINO</name>
<gene>
    <name evidence="11" type="primary">cdk1</name>
    <name evidence="11" type="ORF">SNAT2548_LOCUS34036</name>
</gene>
<dbReference type="InterPro" id="IPR017441">
    <property type="entry name" value="Protein_kinase_ATP_BS"/>
</dbReference>
<evidence type="ECO:0000256" key="5">
    <source>
        <dbReference type="ARBA" id="ARBA00041902"/>
    </source>
</evidence>
<dbReference type="GO" id="GO:0005634">
    <property type="term" value="C:nucleus"/>
    <property type="evidence" value="ECO:0007669"/>
    <property type="project" value="TreeGrafter"/>
</dbReference>
<dbReference type="GO" id="GO:0005524">
    <property type="term" value="F:ATP binding"/>
    <property type="evidence" value="ECO:0007669"/>
    <property type="project" value="UniProtKB-UniRule"/>
</dbReference>
<reference evidence="11" key="1">
    <citation type="submission" date="2021-02" db="EMBL/GenBank/DDBJ databases">
        <authorList>
            <person name="Dougan E. K."/>
            <person name="Rhodes N."/>
            <person name="Thang M."/>
            <person name="Chan C."/>
        </authorList>
    </citation>
    <scope>NUCLEOTIDE SEQUENCE</scope>
</reference>
<dbReference type="OrthoDB" id="443875at2759"/>
<dbReference type="InterPro" id="IPR050108">
    <property type="entry name" value="CDK"/>
</dbReference>
<evidence type="ECO:0000313" key="12">
    <source>
        <dbReference type="Proteomes" id="UP000604046"/>
    </source>
</evidence>
<dbReference type="Pfam" id="PF00069">
    <property type="entry name" value="Pkinase"/>
    <property type="match status" value="1"/>
</dbReference>
<comment type="caution">
    <text evidence="11">The sequence shown here is derived from an EMBL/GenBank/DDBJ whole genome shotgun (WGS) entry which is preliminary data.</text>
</comment>
<dbReference type="SUPFAM" id="SSF56112">
    <property type="entry name" value="Protein kinase-like (PK-like)"/>
    <property type="match status" value="1"/>
</dbReference>
<dbReference type="PROSITE" id="PS50011">
    <property type="entry name" value="PROTEIN_KINASE_DOM"/>
    <property type="match status" value="1"/>
</dbReference>
<dbReference type="EMBL" id="CAJNDS010002790">
    <property type="protein sequence ID" value="CAE7598230.1"/>
    <property type="molecule type" value="Genomic_DNA"/>
</dbReference>
<evidence type="ECO:0000259" key="10">
    <source>
        <dbReference type="PROSITE" id="PS50011"/>
    </source>
</evidence>
<evidence type="ECO:0000256" key="4">
    <source>
        <dbReference type="ARBA" id="ARBA00039612"/>
    </source>
</evidence>
<sequence>MGGKRWRKDRKTSEQETTDIVDSAPAPAPAPAVDRSATETLLGQLRLARGVVEEGHHAAPATSSRTPKGSGRGYPSTAATKPLKPSEAYFPVMSAEELAPLLVPASAPPERVRETFERHGVCVVTGVLSPPECELMEQLWLQDLLQVLDESKSPDAAVAGQVEALRREGLRAWPKEWDEFFGLRGMVPTYGLPHGGFAWAARLHPAVRRVFADLFETSEQDLAVGIDNVFWASGEQPGSEVNKEWLHVDQNHCTGMTWSCAQGVLYIWPSEGEASSTTVVWPGSHLAPYDQLMQDPSAYSHGKRPAGQSVRLNQLRDPGLQSELMAAAKQAGTCYKAGRKPIGPEFAIFPCASLLVTLWCVEGERISESQRSLELPEFLAMLDCRDDATRRVAALESFNHSVFEGTDGHEAAVILRKVISMLNDPVWNVKRAAIQLLLELGPRFGHETVARLNRLLFHPDPLIQMMIACVLKNVKGAEDYCQQIWGDRSTAEAALSHQGRLLEFLDASFKGDREIVLSAVKQDGQALKYAEPCLCDDEGIVLAAVAQSDSAVHFAGQKIIERHAGLRALREGRGRSLWGDYLIMEHLGKGAFGEVTKAENMSTNQVVAIKKVSYDPKIFGGDGVPAFAVREVSLLRRFEHPNVVRLLDVHVGRDDVRMVFELHPADLRMVLKQSSDRLSIERVRQILREYLGWSLCVPHQPTSSPRH</sequence>
<evidence type="ECO:0000256" key="7">
    <source>
        <dbReference type="PROSITE-ProRule" id="PRU00103"/>
    </source>
</evidence>
<keyword evidence="12" id="KW-1185">Reference proteome</keyword>
<dbReference type="InterPro" id="IPR025197">
    <property type="entry name" value="DUF4116"/>
</dbReference>
<dbReference type="InterPro" id="IPR016024">
    <property type="entry name" value="ARM-type_fold"/>
</dbReference>
<feature type="domain" description="Protein kinase" evidence="10">
    <location>
        <begin position="581"/>
        <end position="707"/>
    </location>
</feature>
<dbReference type="SUPFAM" id="SSF48371">
    <property type="entry name" value="ARM repeat"/>
    <property type="match status" value="1"/>
</dbReference>
<evidence type="ECO:0000313" key="11">
    <source>
        <dbReference type="EMBL" id="CAE7598230.1"/>
    </source>
</evidence>
<evidence type="ECO:0000256" key="9">
    <source>
        <dbReference type="SAM" id="MobiDB-lite"/>
    </source>
</evidence>
<dbReference type="Gene3D" id="2.60.120.620">
    <property type="entry name" value="q2cbj1_9rhob like domain"/>
    <property type="match status" value="1"/>
</dbReference>
<dbReference type="SUPFAM" id="SSF51197">
    <property type="entry name" value="Clavaminate synthase-like"/>
    <property type="match status" value="1"/>
</dbReference>
<organism evidence="11 12">
    <name type="scientific">Symbiodinium natans</name>
    <dbReference type="NCBI Taxonomy" id="878477"/>
    <lineage>
        <taxon>Eukaryota</taxon>
        <taxon>Sar</taxon>
        <taxon>Alveolata</taxon>
        <taxon>Dinophyceae</taxon>
        <taxon>Suessiales</taxon>
        <taxon>Symbiodiniaceae</taxon>
        <taxon>Symbiodinium</taxon>
    </lineage>
</organism>
<keyword evidence="1 8" id="KW-0547">Nucleotide-binding</keyword>
<dbReference type="Gene3D" id="3.30.200.20">
    <property type="entry name" value="Phosphorylase Kinase, domain 1"/>
    <property type="match status" value="1"/>
</dbReference>
<feature type="region of interest" description="Disordered" evidence="9">
    <location>
        <begin position="1"/>
        <end position="35"/>
    </location>
</feature>
<feature type="compositionally biased region" description="Basic residues" evidence="9">
    <location>
        <begin position="1"/>
        <end position="10"/>
    </location>
</feature>
<feature type="repeat" description="HEAT" evidence="7">
    <location>
        <begin position="414"/>
        <end position="452"/>
    </location>
</feature>
<dbReference type="PROSITE" id="PS00107">
    <property type="entry name" value="PROTEIN_KINASE_ATP"/>
    <property type="match status" value="1"/>
</dbReference>
<dbReference type="Pfam" id="PF13475">
    <property type="entry name" value="DUF4116"/>
    <property type="match status" value="1"/>
</dbReference>
<proteinExistence type="predicted"/>
<evidence type="ECO:0000256" key="2">
    <source>
        <dbReference type="ARBA" id="ARBA00022840"/>
    </source>
</evidence>
<dbReference type="InterPro" id="IPR000719">
    <property type="entry name" value="Prot_kinase_dom"/>
</dbReference>
<dbReference type="GO" id="GO:0004674">
    <property type="term" value="F:protein serine/threonine kinase activity"/>
    <property type="evidence" value="ECO:0007669"/>
    <property type="project" value="TreeGrafter"/>
</dbReference>
<feature type="region of interest" description="Disordered" evidence="9">
    <location>
        <begin position="52"/>
        <end position="82"/>
    </location>
</feature>
<dbReference type="InterPro" id="IPR011009">
    <property type="entry name" value="Kinase-like_dom_sf"/>
</dbReference>
<keyword evidence="2 8" id="KW-0067">ATP-binding</keyword>
<dbReference type="InterPro" id="IPR011989">
    <property type="entry name" value="ARM-like"/>
</dbReference>
<dbReference type="Gene3D" id="1.25.10.10">
    <property type="entry name" value="Leucine-rich Repeat Variant"/>
    <property type="match status" value="1"/>
</dbReference>
<dbReference type="PANTHER" id="PTHR24056">
    <property type="entry name" value="CELL DIVISION PROTEIN KINASE"/>
    <property type="match status" value="1"/>
</dbReference>
<dbReference type="InterPro" id="IPR021133">
    <property type="entry name" value="HEAT_type_2"/>
</dbReference>
<dbReference type="PROSITE" id="PS50077">
    <property type="entry name" value="HEAT_REPEAT"/>
    <property type="match status" value="1"/>
</dbReference>
<evidence type="ECO:0000256" key="8">
    <source>
        <dbReference type="PROSITE-ProRule" id="PRU10141"/>
    </source>
</evidence>
<evidence type="ECO:0000256" key="1">
    <source>
        <dbReference type="ARBA" id="ARBA00022741"/>
    </source>
</evidence>
<dbReference type="SMART" id="SM00220">
    <property type="entry name" value="S_TKc"/>
    <property type="match status" value="1"/>
</dbReference>
<dbReference type="Proteomes" id="UP000604046">
    <property type="component" value="Unassembled WGS sequence"/>
</dbReference>
<comment type="subunit">
    <text evidence="3">May form a complex composed of at least the catalytic subunit CRK2 and a cyclin.</text>
</comment>
<evidence type="ECO:0000256" key="3">
    <source>
        <dbReference type="ARBA" id="ARBA00038543"/>
    </source>
</evidence>
<evidence type="ECO:0000256" key="6">
    <source>
        <dbReference type="ARBA" id="ARBA00042858"/>
    </source>
</evidence>
<feature type="binding site" evidence="8">
    <location>
        <position position="611"/>
    </location>
    <ligand>
        <name>ATP</name>
        <dbReference type="ChEBI" id="CHEBI:30616"/>
    </ligand>
</feature>
<protein>
    <recommendedName>
        <fullName evidence="4">Cyclin-dependent kinase 2 homolog</fullName>
    </recommendedName>
    <alternativeName>
        <fullName evidence="5">Cell division control protein 2 homolog</fullName>
    </alternativeName>
    <alternativeName>
        <fullName evidence="6">cdc2-related kinase 2</fullName>
    </alternativeName>
</protein>
<dbReference type="AlphaFoldDB" id="A0A812UTI0"/>